<name>A0ABQ4BC81_9ACTN</name>
<evidence type="ECO:0000256" key="2">
    <source>
        <dbReference type="SAM" id="Phobius"/>
    </source>
</evidence>
<feature type="transmembrane region" description="Helical" evidence="2">
    <location>
        <begin position="7"/>
        <end position="29"/>
    </location>
</feature>
<gene>
    <name evidence="3" type="ORF">Apa02nite_042950</name>
</gene>
<proteinExistence type="predicted"/>
<organism evidence="3 4">
    <name type="scientific">Actinoplanes palleronii</name>
    <dbReference type="NCBI Taxonomy" id="113570"/>
    <lineage>
        <taxon>Bacteria</taxon>
        <taxon>Bacillati</taxon>
        <taxon>Actinomycetota</taxon>
        <taxon>Actinomycetes</taxon>
        <taxon>Micromonosporales</taxon>
        <taxon>Micromonosporaceae</taxon>
        <taxon>Actinoplanes</taxon>
    </lineage>
</organism>
<keyword evidence="2" id="KW-0472">Membrane</keyword>
<keyword evidence="4" id="KW-1185">Reference proteome</keyword>
<evidence type="ECO:0000313" key="3">
    <source>
        <dbReference type="EMBL" id="GIE68187.1"/>
    </source>
</evidence>
<evidence type="ECO:0000256" key="1">
    <source>
        <dbReference type="SAM" id="MobiDB-lite"/>
    </source>
</evidence>
<keyword evidence="2" id="KW-1133">Transmembrane helix</keyword>
<protein>
    <recommendedName>
        <fullName evidence="5">SHOCT domain-containing protein</fullName>
    </recommendedName>
</protein>
<sequence>MLASVEVVSVLILIITSVAVFLTAAVAFWPEAAPHTDAGPGQGSTGDDSGTGPTTLEGTLTRQLLAGEISRPQYRQALARLAERDDQRHPMSVPESGGSGACP</sequence>
<reference evidence="3 4" key="1">
    <citation type="submission" date="2021-01" db="EMBL/GenBank/DDBJ databases">
        <title>Whole genome shotgun sequence of Actinoplanes palleronii NBRC 14916.</title>
        <authorList>
            <person name="Komaki H."/>
            <person name="Tamura T."/>
        </authorList>
    </citation>
    <scope>NUCLEOTIDE SEQUENCE [LARGE SCALE GENOMIC DNA]</scope>
    <source>
        <strain evidence="3 4">NBRC 14916</strain>
    </source>
</reference>
<evidence type="ECO:0008006" key="5">
    <source>
        <dbReference type="Google" id="ProtNLM"/>
    </source>
</evidence>
<comment type="caution">
    <text evidence="3">The sequence shown here is derived from an EMBL/GenBank/DDBJ whole genome shotgun (WGS) entry which is preliminary data.</text>
</comment>
<evidence type="ECO:0000313" key="4">
    <source>
        <dbReference type="Proteomes" id="UP000624709"/>
    </source>
</evidence>
<feature type="region of interest" description="Disordered" evidence="1">
    <location>
        <begin position="33"/>
        <end position="57"/>
    </location>
</feature>
<keyword evidence="2" id="KW-0812">Transmembrane</keyword>
<feature type="region of interest" description="Disordered" evidence="1">
    <location>
        <begin position="81"/>
        <end position="103"/>
    </location>
</feature>
<feature type="compositionally biased region" description="Low complexity" evidence="1">
    <location>
        <begin position="45"/>
        <end position="57"/>
    </location>
</feature>
<accession>A0ABQ4BC81</accession>
<dbReference type="Proteomes" id="UP000624709">
    <property type="component" value="Unassembled WGS sequence"/>
</dbReference>
<dbReference type="EMBL" id="BOMS01000057">
    <property type="protein sequence ID" value="GIE68187.1"/>
    <property type="molecule type" value="Genomic_DNA"/>
</dbReference>